<feature type="disulfide bond" evidence="13">
    <location>
        <begin position="1081"/>
        <end position="1090"/>
    </location>
</feature>
<feature type="domain" description="Sushi" evidence="20">
    <location>
        <begin position="2630"/>
        <end position="2690"/>
    </location>
</feature>
<feature type="domain" description="Sushi" evidence="20">
    <location>
        <begin position="1812"/>
        <end position="1869"/>
    </location>
</feature>
<feature type="domain" description="Sushi" evidence="20">
    <location>
        <begin position="4052"/>
        <end position="4111"/>
    </location>
</feature>
<feature type="domain" description="Sushi" evidence="20">
    <location>
        <begin position="3931"/>
        <end position="3988"/>
    </location>
</feature>
<dbReference type="SMART" id="SM01411">
    <property type="entry name" value="Ephrin_rec_like"/>
    <property type="match status" value="4"/>
</dbReference>
<keyword evidence="23" id="KW-1185">Reference proteome</keyword>
<evidence type="ECO:0000256" key="12">
    <source>
        <dbReference type="ARBA" id="ARBA00023180"/>
    </source>
</evidence>
<dbReference type="PROSITE" id="PS50923">
    <property type="entry name" value="SUSHI"/>
    <property type="match status" value="52"/>
</dbReference>
<keyword evidence="3 13" id="KW-0245">EGF-like domain</keyword>
<evidence type="ECO:0000313" key="23">
    <source>
        <dbReference type="Proteomes" id="UP000678393"/>
    </source>
</evidence>
<feature type="disulfide bond" evidence="14">
    <location>
        <begin position="364"/>
        <end position="391"/>
    </location>
</feature>
<feature type="disulfide bond" evidence="14">
    <location>
        <begin position="3464"/>
        <end position="3507"/>
    </location>
</feature>
<feature type="domain" description="Sushi" evidence="20">
    <location>
        <begin position="3582"/>
        <end position="3639"/>
    </location>
</feature>
<feature type="disulfide bond" evidence="14">
    <location>
        <begin position="1665"/>
        <end position="1692"/>
    </location>
</feature>
<dbReference type="Pfam" id="PF00354">
    <property type="entry name" value="Pentaxin"/>
    <property type="match status" value="1"/>
</dbReference>
<dbReference type="InterPro" id="IPR001881">
    <property type="entry name" value="EGF-like_Ca-bd_dom"/>
</dbReference>
<evidence type="ECO:0000256" key="6">
    <source>
        <dbReference type="ARBA" id="ARBA00022729"/>
    </source>
</evidence>
<name>A0A8S4A205_9EUPU</name>
<evidence type="ECO:0000256" key="5">
    <source>
        <dbReference type="ARBA" id="ARBA00022692"/>
    </source>
</evidence>
<keyword evidence="9" id="KW-1133">Transmembrane helix</keyword>
<feature type="domain" description="Sushi" evidence="20">
    <location>
        <begin position="1695"/>
        <end position="1752"/>
    </location>
</feature>
<feature type="disulfide bond" evidence="14">
    <location>
        <begin position="2365"/>
        <end position="2392"/>
    </location>
</feature>
<dbReference type="InterPro" id="IPR003410">
    <property type="entry name" value="HYR_dom"/>
</dbReference>
<feature type="domain" description="Sushi" evidence="20">
    <location>
        <begin position="4170"/>
        <end position="4232"/>
    </location>
</feature>
<feature type="domain" description="EGF-like" evidence="17">
    <location>
        <begin position="1093"/>
        <end position="1129"/>
    </location>
</feature>
<feature type="domain" description="Sushi" evidence="20">
    <location>
        <begin position="3169"/>
        <end position="3226"/>
    </location>
</feature>
<feature type="disulfide bond" evidence="14">
    <location>
        <begin position="2074"/>
        <end position="2101"/>
    </location>
</feature>
<dbReference type="PROSITE" id="PS50025">
    <property type="entry name" value="LAM_G_DOMAIN"/>
    <property type="match status" value="1"/>
</dbReference>
<dbReference type="Pfam" id="PF00008">
    <property type="entry name" value="EGF"/>
    <property type="match status" value="4"/>
</dbReference>
<feature type="domain" description="EGF-like" evidence="17">
    <location>
        <begin position="1169"/>
        <end position="1205"/>
    </location>
</feature>
<dbReference type="PANTHER" id="PTHR19325:SF575">
    <property type="entry name" value="LOCOMOTION-RELATED PROTEIN HIKARU GENKI"/>
    <property type="match status" value="1"/>
</dbReference>
<feature type="disulfide bond" evidence="14">
    <location>
        <begin position="1607"/>
        <end position="1634"/>
    </location>
</feature>
<dbReference type="OrthoDB" id="6515930at2759"/>
<feature type="domain" description="EGF-like" evidence="17">
    <location>
        <begin position="1131"/>
        <end position="1167"/>
    </location>
</feature>
<dbReference type="SMART" id="SM00327">
    <property type="entry name" value="VWA"/>
    <property type="match status" value="1"/>
</dbReference>
<feature type="domain" description="Sushi" evidence="20">
    <location>
        <begin position="2572"/>
        <end position="2629"/>
    </location>
</feature>
<feature type="disulfide bond" evidence="14">
    <location>
        <begin position="3255"/>
        <end position="3282"/>
    </location>
</feature>
<evidence type="ECO:0000256" key="10">
    <source>
        <dbReference type="ARBA" id="ARBA00023136"/>
    </source>
</evidence>
<dbReference type="SMART" id="SM00179">
    <property type="entry name" value="EGF_CA"/>
    <property type="match status" value="6"/>
</dbReference>
<feature type="domain" description="Sushi" evidence="20">
    <location>
        <begin position="334"/>
        <end position="393"/>
    </location>
</feature>
<feature type="disulfide bond" evidence="14">
    <location>
        <begin position="3010"/>
        <end position="3037"/>
    </location>
</feature>
<feature type="disulfide bond" evidence="14">
    <location>
        <begin position="2661"/>
        <end position="2688"/>
    </location>
</feature>
<organism evidence="22 23">
    <name type="scientific">Candidula unifasciata</name>
    <dbReference type="NCBI Taxonomy" id="100452"/>
    <lineage>
        <taxon>Eukaryota</taxon>
        <taxon>Metazoa</taxon>
        <taxon>Spiralia</taxon>
        <taxon>Lophotrochozoa</taxon>
        <taxon>Mollusca</taxon>
        <taxon>Gastropoda</taxon>
        <taxon>Heterobranchia</taxon>
        <taxon>Euthyneura</taxon>
        <taxon>Panpulmonata</taxon>
        <taxon>Eupulmonata</taxon>
        <taxon>Stylommatophora</taxon>
        <taxon>Helicina</taxon>
        <taxon>Helicoidea</taxon>
        <taxon>Geomitridae</taxon>
        <taxon>Candidula</taxon>
    </lineage>
</organism>
<dbReference type="SUPFAM" id="SSF57535">
    <property type="entry name" value="Complement control module/SCR domain"/>
    <property type="match status" value="52"/>
</dbReference>
<dbReference type="GO" id="GO:0005886">
    <property type="term" value="C:plasma membrane"/>
    <property type="evidence" value="ECO:0007669"/>
    <property type="project" value="UniProtKB-SubCell"/>
</dbReference>
<feature type="disulfide bond" evidence="14">
    <location>
        <begin position="2189"/>
        <end position="2216"/>
    </location>
</feature>
<feature type="domain" description="Sushi" evidence="20">
    <location>
        <begin position="3402"/>
        <end position="3461"/>
    </location>
</feature>
<dbReference type="PROSITE" id="PS50234">
    <property type="entry name" value="VWFA"/>
    <property type="match status" value="1"/>
</dbReference>
<feature type="domain" description="Sushi" evidence="20">
    <location>
        <begin position="2453"/>
        <end position="2511"/>
    </location>
</feature>
<evidence type="ECO:0000256" key="8">
    <source>
        <dbReference type="ARBA" id="ARBA00022837"/>
    </source>
</evidence>
<feature type="disulfide bond" evidence="14">
    <location>
        <begin position="3959"/>
        <end position="3986"/>
    </location>
</feature>
<dbReference type="SMART" id="SM00032">
    <property type="entry name" value="CCP"/>
    <property type="match status" value="52"/>
</dbReference>
<evidence type="ECO:0000259" key="16">
    <source>
        <dbReference type="PROSITE" id="PS50025"/>
    </source>
</evidence>
<evidence type="ECO:0000259" key="20">
    <source>
        <dbReference type="PROSITE" id="PS50923"/>
    </source>
</evidence>
<feature type="disulfide bond" evidence="14">
    <location>
        <begin position="4323"/>
        <end position="4350"/>
    </location>
</feature>
<feature type="domain" description="Sushi" evidence="20">
    <location>
        <begin position="1870"/>
        <end position="1927"/>
    </location>
</feature>
<feature type="disulfide bond" evidence="13">
    <location>
        <begin position="1233"/>
        <end position="1242"/>
    </location>
</feature>
<dbReference type="Pfam" id="PF02494">
    <property type="entry name" value="HYR"/>
    <property type="match status" value="2"/>
</dbReference>
<feature type="domain" description="Sushi" evidence="20">
    <location>
        <begin position="3640"/>
        <end position="3697"/>
    </location>
</feature>
<feature type="disulfide bond" evidence="14">
    <location>
        <begin position="3668"/>
        <end position="3695"/>
    </location>
</feature>
<evidence type="ECO:0000259" key="19">
    <source>
        <dbReference type="PROSITE" id="PS50825"/>
    </source>
</evidence>
<feature type="disulfide bond" evidence="14">
    <location>
        <begin position="2774"/>
        <end position="2801"/>
    </location>
</feature>
<feature type="disulfide bond" evidence="14">
    <location>
        <begin position="3372"/>
        <end position="3399"/>
    </location>
</feature>
<evidence type="ECO:0000259" key="21">
    <source>
        <dbReference type="PROSITE" id="PS51828"/>
    </source>
</evidence>
<dbReference type="InterPro" id="IPR035976">
    <property type="entry name" value="Sushi/SCR/CCP_sf"/>
</dbReference>
<protein>
    <recommendedName>
        <fullName evidence="24">Sushi, von Willebrand factor type A, EGF and pentraxin domain-containing protein 1</fullName>
    </recommendedName>
</protein>
<dbReference type="GO" id="GO:0007154">
    <property type="term" value="P:cell communication"/>
    <property type="evidence" value="ECO:0007669"/>
    <property type="project" value="UniProtKB-ARBA"/>
</dbReference>
<dbReference type="PROSITE" id="PS01186">
    <property type="entry name" value="EGF_2"/>
    <property type="match status" value="5"/>
</dbReference>
<dbReference type="CDD" id="cd00033">
    <property type="entry name" value="CCP"/>
    <property type="match status" value="51"/>
</dbReference>
<feature type="domain" description="Sushi" evidence="20">
    <location>
        <begin position="1637"/>
        <end position="1694"/>
    </location>
</feature>
<dbReference type="PROSITE" id="PS50825">
    <property type="entry name" value="HYR"/>
    <property type="match status" value="2"/>
</dbReference>
<feature type="disulfide bond" evidence="14">
    <location>
        <begin position="4140"/>
        <end position="4167"/>
    </location>
</feature>
<feature type="disulfide bond" evidence="14">
    <location>
        <begin position="3139"/>
        <end position="3166"/>
    </location>
</feature>
<dbReference type="InterPro" id="IPR001759">
    <property type="entry name" value="PTX_dom"/>
</dbReference>
<feature type="domain" description="Pentraxin (PTX)" evidence="21">
    <location>
        <begin position="1286"/>
        <end position="1484"/>
    </location>
</feature>
<keyword evidence="2" id="KW-1003">Cell membrane</keyword>
<feature type="disulfide bond" evidence="14">
    <location>
        <begin position="2017"/>
        <end position="2044"/>
    </location>
</feature>
<feature type="domain" description="Sushi" evidence="20">
    <location>
        <begin position="1928"/>
        <end position="1987"/>
    </location>
</feature>
<dbReference type="FunFam" id="2.10.25.10:FF:000391">
    <property type="entry name" value="Weary, isoform C"/>
    <property type="match status" value="1"/>
</dbReference>
<comment type="caution">
    <text evidence="13">Lacks conserved residue(s) required for the propagation of feature annotation.</text>
</comment>
<dbReference type="SUPFAM" id="SSF57196">
    <property type="entry name" value="EGF/Laminin"/>
    <property type="match status" value="3"/>
</dbReference>
<keyword evidence="10" id="KW-0472">Membrane</keyword>
<feature type="domain" description="Sushi" evidence="20">
    <location>
        <begin position="2746"/>
        <end position="2803"/>
    </location>
</feature>
<feature type="domain" description="Sushi" evidence="20">
    <location>
        <begin position="2512"/>
        <end position="2571"/>
    </location>
</feature>
<reference evidence="22" key="1">
    <citation type="submission" date="2021-04" db="EMBL/GenBank/DDBJ databases">
        <authorList>
            <consortium name="Molecular Ecology Group"/>
        </authorList>
    </citation>
    <scope>NUCLEOTIDE SEQUENCE</scope>
</reference>
<keyword evidence="7" id="KW-0677">Repeat</keyword>
<feature type="disulfide bond" evidence="14">
    <location>
        <begin position="4295"/>
        <end position="4338"/>
    </location>
</feature>
<feature type="domain" description="Sushi" evidence="20">
    <location>
        <begin position="2804"/>
        <end position="2861"/>
    </location>
</feature>
<dbReference type="Gene3D" id="2.10.25.10">
    <property type="entry name" value="Laminin"/>
    <property type="match status" value="6"/>
</dbReference>
<feature type="disulfide bond" evidence="14">
    <location>
        <begin position="3068"/>
        <end position="3095"/>
    </location>
</feature>
<feature type="disulfide bond" evidence="14">
    <location>
        <begin position="1782"/>
        <end position="1809"/>
    </location>
</feature>
<dbReference type="SMART" id="SM00181">
    <property type="entry name" value="EGF"/>
    <property type="match status" value="8"/>
</dbReference>
<dbReference type="GO" id="GO:0048666">
    <property type="term" value="P:neuron development"/>
    <property type="evidence" value="ECO:0007669"/>
    <property type="project" value="UniProtKB-ARBA"/>
</dbReference>
<feature type="disulfide bond" evidence="13">
    <location>
        <begin position="1062"/>
        <end position="1079"/>
    </location>
</feature>
<feature type="domain" description="Sushi" evidence="20">
    <location>
        <begin position="3227"/>
        <end position="3284"/>
    </location>
</feature>
<feature type="domain" description="Sushi" evidence="20">
    <location>
        <begin position="2278"/>
        <end position="2336"/>
    </location>
</feature>
<feature type="domain" description="Sushi" evidence="20">
    <location>
        <begin position="2104"/>
        <end position="2158"/>
    </location>
</feature>
<dbReference type="Pfam" id="PF07699">
    <property type="entry name" value="Ephrin_rec_like"/>
    <property type="match status" value="3"/>
</dbReference>
<feature type="region of interest" description="Disordered" evidence="15">
    <location>
        <begin position="1509"/>
        <end position="1528"/>
    </location>
</feature>
<feature type="disulfide bond" evidence="14">
    <location>
        <begin position="3726"/>
        <end position="3753"/>
    </location>
</feature>
<dbReference type="PROSITE" id="PS51828">
    <property type="entry name" value="PTX_2"/>
    <property type="match status" value="1"/>
</dbReference>
<dbReference type="CDD" id="cd01450">
    <property type="entry name" value="vWFA_subfamily_ECM"/>
    <property type="match status" value="1"/>
</dbReference>
<dbReference type="FunFam" id="2.10.25.10:FF:000118">
    <property type="entry name" value="protein delta homolog 2"/>
    <property type="match status" value="1"/>
</dbReference>
<dbReference type="CDD" id="cd00054">
    <property type="entry name" value="EGF_CA"/>
    <property type="match status" value="6"/>
</dbReference>
<dbReference type="InterPro" id="IPR050350">
    <property type="entry name" value="Compl-Cell_Adhes-Reg"/>
</dbReference>
<feature type="domain" description="Sushi" evidence="20">
    <location>
        <begin position="3698"/>
        <end position="3755"/>
    </location>
</feature>
<feature type="domain" description="EGF-like" evidence="17">
    <location>
        <begin position="1245"/>
        <end position="1281"/>
    </location>
</feature>
<feature type="disulfide bond" evidence="14">
    <location>
        <begin position="2890"/>
        <end position="2917"/>
    </location>
</feature>
<dbReference type="FunFam" id="2.60.120.200:FF:000012">
    <property type="entry name" value="neuronal pentraxin receptor"/>
    <property type="match status" value="1"/>
</dbReference>
<feature type="domain" description="Sushi" evidence="20">
    <location>
        <begin position="3523"/>
        <end position="3581"/>
    </location>
</feature>
<feature type="domain" description="Sushi" evidence="20">
    <location>
        <begin position="394"/>
        <end position="459"/>
    </location>
</feature>
<dbReference type="SUPFAM" id="SSF57184">
    <property type="entry name" value="Growth factor receptor domain"/>
    <property type="match status" value="3"/>
</dbReference>
<feature type="domain" description="Sushi" evidence="20">
    <location>
        <begin position="3462"/>
        <end position="3522"/>
    </location>
</feature>
<feature type="disulfide bond" evidence="13">
    <location>
        <begin position="1271"/>
        <end position="1280"/>
    </location>
</feature>
<feature type="disulfide bond" evidence="13">
    <location>
        <begin position="1119"/>
        <end position="1128"/>
    </location>
</feature>
<feature type="domain" description="Sushi" evidence="20">
    <location>
        <begin position="274"/>
        <end position="333"/>
    </location>
</feature>
<keyword evidence="8" id="KW-0106">Calcium</keyword>
<dbReference type="InterPro" id="IPR036465">
    <property type="entry name" value="vWFA_dom_sf"/>
</dbReference>
<keyword evidence="11 13" id="KW-1015">Disulfide bond</keyword>
<evidence type="ECO:0000259" key="17">
    <source>
        <dbReference type="PROSITE" id="PS50026"/>
    </source>
</evidence>
<comment type="caution">
    <text evidence="22">The sequence shown here is derived from an EMBL/GenBank/DDBJ whole genome shotgun (WGS) entry which is preliminary data.</text>
</comment>
<feature type="non-terminal residue" evidence="22">
    <location>
        <position position="1"/>
    </location>
</feature>
<feature type="disulfide bond" evidence="14">
    <location>
        <begin position="2948"/>
        <end position="2975"/>
    </location>
</feature>
<dbReference type="GO" id="GO:0042063">
    <property type="term" value="P:gliogenesis"/>
    <property type="evidence" value="ECO:0007669"/>
    <property type="project" value="UniProtKB-ARBA"/>
</dbReference>
<feature type="disulfide bond" evidence="14">
    <location>
        <begin position="2129"/>
        <end position="2156"/>
    </location>
</feature>
<proteinExistence type="predicted"/>
<feature type="disulfide bond" evidence="14">
    <location>
        <begin position="3901"/>
        <end position="3928"/>
    </location>
</feature>
<dbReference type="Pfam" id="PF00092">
    <property type="entry name" value="VWA"/>
    <property type="match status" value="1"/>
</dbReference>
<evidence type="ECO:0000256" key="14">
    <source>
        <dbReference type="PROSITE-ProRule" id="PRU00302"/>
    </source>
</evidence>
<feature type="disulfide bond" evidence="14">
    <location>
        <begin position="3552"/>
        <end position="3579"/>
    </location>
</feature>
<evidence type="ECO:0000256" key="4">
    <source>
        <dbReference type="ARBA" id="ARBA00022659"/>
    </source>
</evidence>
<feature type="disulfide bond" evidence="14">
    <location>
        <begin position="2542"/>
        <end position="2569"/>
    </location>
</feature>
<feature type="domain" description="Sushi" evidence="20">
    <location>
        <begin position="3814"/>
        <end position="3872"/>
    </location>
</feature>
<feature type="disulfide bond" evidence="13">
    <location>
        <begin position="1195"/>
        <end position="1204"/>
    </location>
</feature>
<dbReference type="FunFam" id="2.10.25.10:FF:000309">
    <property type="entry name" value="Uncharacterized protein, isoform A"/>
    <property type="match status" value="1"/>
</dbReference>
<accession>A0A8S4A205</accession>
<feature type="domain" description="Sushi" evidence="20">
    <location>
        <begin position="2691"/>
        <end position="2745"/>
    </location>
</feature>
<feature type="domain" description="Sushi" evidence="20">
    <location>
        <begin position="2159"/>
        <end position="2218"/>
    </location>
</feature>
<feature type="disulfide bond" evidence="14">
    <location>
        <begin position="3197"/>
        <end position="3224"/>
    </location>
</feature>
<feature type="disulfide bond" evidence="14">
    <location>
        <begin position="3610"/>
        <end position="3637"/>
    </location>
</feature>
<dbReference type="EMBL" id="CAJHNH020007190">
    <property type="protein sequence ID" value="CAG5134438.1"/>
    <property type="molecule type" value="Genomic_DNA"/>
</dbReference>
<feature type="domain" description="Sushi" evidence="20">
    <location>
        <begin position="2920"/>
        <end position="2977"/>
    </location>
</feature>
<evidence type="ECO:0000256" key="13">
    <source>
        <dbReference type="PROSITE-ProRule" id="PRU00076"/>
    </source>
</evidence>
<gene>
    <name evidence="22" type="ORF">CUNI_LOCUS19996</name>
</gene>
<feature type="domain" description="HYR" evidence="19">
    <location>
        <begin position="543"/>
        <end position="622"/>
    </location>
</feature>
<dbReference type="GO" id="GO:0000902">
    <property type="term" value="P:cell morphogenesis"/>
    <property type="evidence" value="ECO:0007669"/>
    <property type="project" value="UniProtKB-ARBA"/>
</dbReference>
<feature type="domain" description="Sushi" evidence="20">
    <location>
        <begin position="3098"/>
        <end position="3168"/>
    </location>
</feature>
<feature type="disulfide bond" evidence="14">
    <location>
        <begin position="2600"/>
        <end position="2627"/>
    </location>
</feature>
<dbReference type="Gene3D" id="2.10.70.10">
    <property type="entry name" value="Complement Module, domain 1"/>
    <property type="match status" value="51"/>
</dbReference>
<feature type="domain" description="Sushi" evidence="20">
    <location>
        <begin position="2862"/>
        <end position="2919"/>
    </location>
</feature>
<feature type="domain" description="HYR" evidence="19">
    <location>
        <begin position="458"/>
        <end position="542"/>
    </location>
</feature>
<feature type="domain" description="Sushi" evidence="20">
    <location>
        <begin position="2395"/>
        <end position="2452"/>
    </location>
</feature>
<evidence type="ECO:0000256" key="1">
    <source>
        <dbReference type="ARBA" id="ARBA00004251"/>
    </source>
</evidence>
<evidence type="ECO:0000256" key="11">
    <source>
        <dbReference type="ARBA" id="ARBA00023157"/>
    </source>
</evidence>
<feature type="domain" description="Sushi" evidence="20">
    <location>
        <begin position="1579"/>
        <end position="1636"/>
    </location>
</feature>
<feature type="disulfide bond" evidence="14">
    <location>
        <begin position="304"/>
        <end position="331"/>
    </location>
</feature>
<feature type="domain" description="Sushi" evidence="20">
    <location>
        <begin position="3989"/>
        <end position="4051"/>
    </location>
</feature>
<evidence type="ECO:0000256" key="2">
    <source>
        <dbReference type="ARBA" id="ARBA00022475"/>
    </source>
</evidence>
<dbReference type="Gene3D" id="2.60.120.200">
    <property type="match status" value="1"/>
</dbReference>
<keyword evidence="6" id="KW-0732">Signal</keyword>
<feature type="domain" description="Sushi" evidence="20">
    <location>
        <begin position="3756"/>
        <end position="3813"/>
    </location>
</feature>
<feature type="domain" description="EGF-like" evidence="17">
    <location>
        <begin position="1053"/>
        <end position="1091"/>
    </location>
</feature>
<feature type="domain" description="Sushi" evidence="20">
    <location>
        <begin position="2337"/>
        <end position="2394"/>
    </location>
</feature>
<feature type="disulfide bond" evidence="14">
    <location>
        <begin position="4203"/>
        <end position="4230"/>
    </location>
</feature>
<feature type="disulfide bond" evidence="14">
    <location>
        <begin position="1898"/>
        <end position="1925"/>
    </location>
</feature>
<feature type="disulfide bond" evidence="14">
    <location>
        <begin position="2482"/>
        <end position="2509"/>
    </location>
</feature>
<dbReference type="SUPFAM" id="SSF49899">
    <property type="entry name" value="Concanavalin A-like lectins/glucanases"/>
    <property type="match status" value="1"/>
</dbReference>
<feature type="disulfide bond" evidence="14">
    <location>
        <begin position="2716"/>
        <end position="2743"/>
    </location>
</feature>
<keyword evidence="12" id="KW-0325">Glycoprotein</keyword>
<dbReference type="PRINTS" id="PR00895">
    <property type="entry name" value="PENTAXIN"/>
</dbReference>
<feature type="domain" description="Sushi" evidence="20">
    <location>
        <begin position="4293"/>
        <end position="4351"/>
    </location>
</feature>
<feature type="disulfide bond" evidence="14">
    <location>
        <begin position="2423"/>
        <end position="2450"/>
    </location>
</feature>
<evidence type="ECO:0000259" key="18">
    <source>
        <dbReference type="PROSITE" id="PS50234"/>
    </source>
</evidence>
<feature type="domain" description="Sushi" evidence="20">
    <location>
        <begin position="1514"/>
        <end position="1578"/>
    </location>
</feature>
<dbReference type="PROSITE" id="PS01187">
    <property type="entry name" value="EGF_CA"/>
    <property type="match status" value="3"/>
</dbReference>
<feature type="domain" description="Sushi" evidence="20">
    <location>
        <begin position="2978"/>
        <end position="3039"/>
    </location>
</feature>
<dbReference type="Proteomes" id="UP000678393">
    <property type="component" value="Unassembled WGS sequence"/>
</dbReference>
<evidence type="ECO:0000256" key="9">
    <source>
        <dbReference type="ARBA" id="ARBA00022989"/>
    </source>
</evidence>
<feature type="domain" description="Sushi" evidence="20">
    <location>
        <begin position="2219"/>
        <end position="2277"/>
    </location>
</feature>
<dbReference type="PROSITE" id="PS50026">
    <property type="entry name" value="EGF_3"/>
    <property type="match status" value="6"/>
</dbReference>
<feature type="domain" description="Sushi" evidence="20">
    <location>
        <begin position="1753"/>
        <end position="1811"/>
    </location>
</feature>
<dbReference type="GO" id="GO:0023052">
    <property type="term" value="P:signaling"/>
    <property type="evidence" value="ECO:0007669"/>
    <property type="project" value="UniProtKB-ARBA"/>
</dbReference>
<dbReference type="InterPro" id="IPR009030">
    <property type="entry name" value="Growth_fac_rcpt_cys_sf"/>
</dbReference>
<dbReference type="InterPro" id="IPR000742">
    <property type="entry name" value="EGF"/>
</dbReference>
<feature type="disulfide bond" evidence="14">
    <location>
        <begin position="2632"/>
        <end position="2675"/>
    </location>
</feature>
<dbReference type="PROSITE" id="PS00022">
    <property type="entry name" value="EGF_1"/>
    <property type="match status" value="6"/>
</dbReference>
<evidence type="ECO:0000256" key="3">
    <source>
        <dbReference type="ARBA" id="ARBA00022536"/>
    </source>
</evidence>
<sequence length="4351" mass="471974">FVRNLLADFTVDINTTRVSVITFSSPHKIFRHIDYLTHPVSDNHKCRLLNEDIQHVDYTPGGTHTLGAFLEAEKVLKSARPDAAKAIFLMTDGYSNGGDPRPVASKLKRQGVKIFTFGIRDGFVWELEDMASEPKNETCYILDSFEEFEALAKRALHTDLQSGSYVEQSSAKCNELCTKESLCCHENAICSCGTYTGKYECLCKPGYYGTGRGKTGCKPCHPGTYKNFTGLGDSNICASCPDEHQTTPAAAISVQQCVCKRGYRSFGNKECTVFRCPELSPPKHGYFVNNVCNNVFNAACGLRCQHGYELRGSSLRICQDDGTWSGQDAECIMKTCPSLPVPKNGHMICSSDDFSYSSVCRFTCNAGYQLVGSRKRNCLAIAYWTGIATRCREITCPPLVDIKDGTITPASCTTREVVFGSTCQISCSSGYVLKGPHTKQCTPDGTWMSAGEGINQCVDETPPVLDCPRNVEVVADEFTDMTEVIWTAPVPVDNSGFRPVLTSEPAVTPGSRFPIGTTYVTYKAEDLSQNVAKCRFFIRVIDKTPPTVDKCVSPSPIISKREHTKVVLEPPLFSDNSGKPVEVVSSHLSEELFPWGTTAIVYRAFDASNNNSTCTIEVVVVPHLCVIPQSPANGNVSCVESDVGILCHIHCNDGFAFALPSSDEYFCDYEEGRWMPESMFPFPDCAVVQISNDIIQPATITLTGDNLCKDKLLLQRIQHDLEGRVEDKLSSVCENDLSCSIGSLTSVCEEDEDYNKIPLVLDNKRKRRSLQQYSHGTRETRHQQPKKSRLTFGFKLEGSVKKPKHTDVGKSPQLSESLVKMLASLQKEAGLGKLDLSIGDQTLTFSEMYYDAELQTYQCHNGSVLVNGTCVNCPVGTYYNDISRLCEDCPKGMYQHKEGQNTCMKCPGVKSTVKSHARSETECLGLCLPGTFSSNGLEPCETCHLGFYQPDHATQYCHPCSHGQTTHRRGAHREEDCTDICPPGLVSSTGLAPCFPCPHNSFQPKFGQTECFRCPEDSNTTNVGETSLDACIFTDMQSDAGVKKGGGGQQRFAFHICLTDICQNGGTCEPLTGASSFRCVCPKSFTGTRCENALDFCEAKPCHNGGICLPTPGGFQCDCMKGFTGTNCEINIDECASLPCANKGTCVDGINSFTCNCPVGYTGRTCSATINDCADAPCRNGGTCVNAPPSFKCQCVVGYTGETCELDIDECMSAPCQNGGNCKDLVGIYSCECKGGFTGKNCEAEINECADSPCQNGAVCEDLLDDYTCKCAAGYTGKKCEKALTSQYQLDFADPSIMDYAQLNIEAPMTSVTVSFWLRTTDREHQGTPFSYAVHGEPNAFTITDYNNLNLIINGEEVSIALSLNDGQWHHVVLTWSSLRGDWKIYVDGVLKDQGYNLSTAKPIPGKGIFIVGQEQDTFGGGFSSRETFFGTLTQLNVWDQELTLQDVDKMRFSCEDFNGNVISWPSVQAAIKGNLGSSSSSFCTGSLMQTQHNSVTCQRDGSWDRSVPSCDPQKCGPPPEIPNGEPWTSNAEYNVGEAVRYQCDFGYEFNPDVPGANRAVACLPSGEWETELPICIPIKCPDPPIVPNAVASGQDRTFLSVVNYTCNPGYEPVGKSVIKCEEKKDWSSLTFKCVPLDCGQPPALRHGSITGDIYKYNYIIDYQCTTGYVLVGEESRRCEESGKWSGSNPVCQPVSCGDVPSITNGQVTSTTTTYLSAVQYLCDPGFVIQGSSEIICDASGLWVPEAPTCEPRACQQPVDIDFGSFSSSGRFVYNTTLEYSCNIGYLLQGESKMTCQKDGTWSAPTPTCQQIQCPLLDNPINGRVSVIGRTFSSIAGYTCNKGFRLVGVDARTCQADGTWSSEAPKCQSINCLEPDHPTNGRVDYKDLSIGSIVRYYCNRGYLLEGDTIRRCQDNLTLSGEPPSCRPVNCGSPGDLNNGIVSFSDKGTVFEAVATAVCNEGYTLKGAATRNCGSDGKWSGQKPECIRVECSKVTNFISNGRTNSTDSFSGATVLYSCDTGYIMEGSPIRRCKPDGNWDEPIPSCVAVECPIPRIINGHVSSFQRSFGTVIKFTCKQNHRLKGPSERTCQENGQWSGDTPECVKIKCEPPAEVPNTKTTVLNDTAIKYECLVGYNLVGESVRVCGENEVWFPEAPVCETVTCEDLSSVTIANGTIVYTSNKHKEFVSYTCNTGYTLKGEERRQCLANGQWDGSEPTCEIVSCGHPGILFNGHVQQADYTFNSTVEFSCDEGYRLVGVNSLFCTSDGLWEGGEFPSCERIFCPELSPTITEGSVSVPVLTVGGIAEYKCNSGFLLIGNASRECLNTGQWSGKEPFCANVFCTPPPAVANAIMEGDKFGTGDAIFYTCGEGYHLYGDFTRVCQPDGSWSNEAPECLPVNCPEPDGIDYGWFLGESGVYTARITYECEEGYELVGSHERFCQANATWSGSDPECRRVSCGTPPAIANAVMDQTENLLFTDAVSYSCLEGYTELGLDTTTCLSNRSWSFIDYTCTIISCPSLSPDEIPHGTVNVTSFTYGSDASFYCDEGYLLSGSSQTFCTAQGIWSESLPICQIVQCPELTALTHGQILSVSTTFGSTASFVCNIGYRLTGAEVIECLSTGQWNESQPVCQIVSCFAPPLSIPNGQLVSPKPDYVYTDIVSYSCDFGYELNGPNSLTCLETGYFDLPPPDCLRTPCPPPDTLGNSTFTLLGNDTVYYECGEGFELVGKSTLECLLGGTWDGLVPSCVPLPCPEPDPIAHGWIESTEFVYGHTITYFCDPGFYLENSSVRVCMANQTWSGTEPRCSPVSCGQPPEAFPNGVITGEYLFGGKAEYKCLPGFELSGESTRQCQADGTWSSTTPSCLRLACPAPGQLVHGSILGTSFLFEDSVTYTCEEGYVLKGDSVRTCEASLTWSGSDPVCERISCGVPTAPANGALLGDSYLFDDQINVTCNIGYRLVGSEHKICEASGVWSGADSACEQLFCSEPPVILGTTSNATVGLDLYQVYSVIAYQCGKGHVMNGTGLKTCEPSAVWSDNYLECFPVTCLTVESIQNGLVIGEAYTYLSTVEFVCNEGFELVGNSSAQCNENGSWNSEIPYCSIVTCPTLSIENGYFVMNSNETSNINITRDVGKYIYGDVITFSCDTGYDISGVLKSQCQLNGVWSVTDTTCTPVQCSEPTGIDHAVFGKSALTYRSTLEVSCIAGYDLIGESELTCGAEGLWEEAFPKCVLLVCGSPPSVPNAVIEGDSFKQGDTITYKCKSGYELIGNSLLTCGTANAWLGSSPSCVEIDCGPPPVLPESTVTVGKTTFRSAAQLVCNTGYILKGNATMVCSSNRSWKYDAGLLCAPVDCGKPPSLPHSVYTVNTTILGSVVEYMCEKGHFMEGQSSLFCHEDGSWVYEYPVCSAVDCLEPPAVDHTTRISNGTVYNSVVNYTCFEGYSHVYANRTSLVCGDMASWLGELPVCEVVDCGTPSDFPHAFYLLDNNRTDYFSYAIYHCDTGYKTEETNLHFTCGSAGQWEGNAFKCEPVECSDVPSILYADNVIMNETTFGAQAYFSCSSGFVNTGPDYIVCTETGQWSVDQHACLPVECQEPQDPEFGIVEYNSTTYTSSATFSCLPGYSLAGNTTAECLATGVWSAVAPICLIVDCLPPPEIEHGNVSFSLTTYQSSADYSCSPGYKLSNSSTLICVANASWYGEMPLCTPVACPELQLQLHGKVIYSTLTYQSTVTFSCEQGFRLVGETNLTCLENGTWSNQPPQCLPQDCSQPLEIKHGEVLISGTTFGSSATYKCNEGFVMEGSNTVFCDADGAWNSSAPICKIVDCKPPPKITQGIILFTSTTYLSVATYQCNKGYRLAGAAAITCGASGDWEAEGKPHCELVACPEPPHIPNGLVSFLELKYGSAAYYTCNTGYSLNGSFVIHCGSNGTWDKSPPVCTEPTCPTLQNISNGFVKISGSRVGADANYSCSTGFYVEGENRLVCLKNQSWSSEPPACKRVNCAAPPVIANAIIIADSGRNVSSKVTYTCVKGYQMVNDQDNEIAITCADDGDWFGKIPSCEIVVCYDQPPVIFHSTFVTNGDTYTSEAIYTCDPGYTMSGNHIIKCDHTGQWSTDHSPLCVPIPCGLPPTFDHSSYEGSDFTYSQSVSYTCDPGHDLIGNSVSICDITGRWSPVAFTCQVRHCSSVIPVPQNGEIVKGTNVGTYIVGSAVEFSCHQGFTLVGSRKLICSESGEWDSSPPQCLYIIDLCSEKLELDNVLPPPPGKVAGDEIFIQCQKGYKSVGNMTSVCQSDNSWSIPQGRCERVYCGEPEVDNVQTTKVLGRNYYSGDSVMFMCRYGYLPAHGQPVLTCLDTGKWDRKAECV</sequence>
<feature type="disulfide bond" evidence="13">
    <location>
        <begin position="1157"/>
        <end position="1166"/>
    </location>
</feature>
<dbReference type="InterPro" id="IPR002035">
    <property type="entry name" value="VWF_A"/>
</dbReference>
<feature type="domain" description="VWFA" evidence="18">
    <location>
        <begin position="1"/>
        <end position="160"/>
    </location>
</feature>
<keyword evidence="5" id="KW-0812">Transmembrane</keyword>
<dbReference type="SMART" id="SM00159">
    <property type="entry name" value="PTX"/>
    <property type="match status" value="1"/>
</dbReference>
<dbReference type="Pfam" id="PF00084">
    <property type="entry name" value="Sushi"/>
    <property type="match status" value="50"/>
</dbReference>
<evidence type="ECO:0000256" key="15">
    <source>
        <dbReference type="SAM" id="MobiDB-lite"/>
    </source>
</evidence>
<dbReference type="InterPro" id="IPR000152">
    <property type="entry name" value="EGF-type_Asp/Asn_hydroxyl_site"/>
</dbReference>
<feature type="domain" description="EGF-like" evidence="17">
    <location>
        <begin position="1207"/>
        <end position="1243"/>
    </location>
</feature>
<feature type="domain" description="Sushi" evidence="20">
    <location>
        <begin position="2047"/>
        <end position="2103"/>
    </location>
</feature>
<evidence type="ECO:0008006" key="24">
    <source>
        <dbReference type="Google" id="ProtNLM"/>
    </source>
</evidence>
<comment type="subcellular location">
    <subcellularLocation>
        <location evidence="1">Cell membrane</location>
        <topology evidence="1">Single-pass type I membrane protein</topology>
    </subcellularLocation>
</comment>
<dbReference type="Gene3D" id="2.10.50.10">
    <property type="entry name" value="Tumor Necrosis Factor Receptor, subunit A, domain 2"/>
    <property type="match status" value="4"/>
</dbReference>
<feature type="disulfide bond" evidence="14">
    <location>
        <begin position="4263"/>
        <end position="4290"/>
    </location>
</feature>
<dbReference type="Gene3D" id="3.40.50.410">
    <property type="entry name" value="von Willebrand factor, type A domain"/>
    <property type="match status" value="1"/>
</dbReference>
<feature type="non-terminal residue" evidence="22">
    <location>
        <position position="4351"/>
    </location>
</feature>
<dbReference type="InterPro" id="IPR000436">
    <property type="entry name" value="Sushi_SCR_CCP_dom"/>
</dbReference>
<feature type="disulfide bond" evidence="14">
    <location>
        <begin position="2307"/>
        <end position="2334"/>
    </location>
</feature>
<feature type="disulfide bond" evidence="14">
    <location>
        <begin position="2832"/>
        <end position="2859"/>
    </location>
</feature>
<feature type="disulfide bond" evidence="14">
    <location>
        <begin position="3784"/>
        <end position="3811"/>
    </location>
</feature>
<dbReference type="InterPro" id="IPR001791">
    <property type="entry name" value="Laminin_G"/>
</dbReference>
<feature type="domain" description="Sushi" evidence="20">
    <location>
        <begin position="4235"/>
        <end position="4292"/>
    </location>
</feature>
<dbReference type="InterPro" id="IPR018097">
    <property type="entry name" value="EGF_Ca-bd_CS"/>
</dbReference>
<dbReference type="SUPFAM" id="SSF53300">
    <property type="entry name" value="vWA-like"/>
    <property type="match status" value="1"/>
</dbReference>
<feature type="domain" description="Sushi" evidence="20">
    <location>
        <begin position="3040"/>
        <end position="3097"/>
    </location>
</feature>
<feature type="domain" description="Sushi" evidence="20">
    <location>
        <begin position="3873"/>
        <end position="3930"/>
    </location>
</feature>
<dbReference type="FunFam" id="2.10.25.10:FF:000230">
    <property type="entry name" value="Delta-like protein"/>
    <property type="match status" value="2"/>
</dbReference>
<feature type="domain" description="Sushi" evidence="20">
    <location>
        <begin position="1988"/>
        <end position="2046"/>
    </location>
</feature>
<feature type="domain" description="Laminin G" evidence="16">
    <location>
        <begin position="1287"/>
        <end position="1455"/>
    </location>
</feature>
<dbReference type="PROSITE" id="PS00010">
    <property type="entry name" value="ASX_HYDROXYL"/>
    <property type="match status" value="4"/>
</dbReference>
<feature type="disulfide bond" evidence="14">
    <location>
        <begin position="1958"/>
        <end position="1985"/>
    </location>
</feature>
<feature type="disulfide bond" evidence="14">
    <location>
        <begin position="1840"/>
        <end position="1867"/>
    </location>
</feature>
<keyword evidence="4 14" id="KW-0768">Sushi</keyword>
<feature type="domain" description="Sushi" evidence="20">
    <location>
        <begin position="623"/>
        <end position="687"/>
    </location>
</feature>
<dbReference type="InterPro" id="IPR013320">
    <property type="entry name" value="ConA-like_dom_sf"/>
</dbReference>
<feature type="disulfide bond" evidence="14">
    <location>
        <begin position="1723"/>
        <end position="1750"/>
    </location>
</feature>
<evidence type="ECO:0000313" key="22">
    <source>
        <dbReference type="EMBL" id="CAG5134438.1"/>
    </source>
</evidence>
<dbReference type="PANTHER" id="PTHR19325">
    <property type="entry name" value="COMPLEMENT COMPONENT-RELATED SUSHI DOMAIN-CONTAINING"/>
    <property type="match status" value="1"/>
</dbReference>
<feature type="domain" description="Sushi" evidence="20">
    <location>
        <begin position="3344"/>
        <end position="3401"/>
    </location>
</feature>
<feature type="domain" description="Sushi" evidence="20">
    <location>
        <begin position="3285"/>
        <end position="3343"/>
    </location>
</feature>
<feature type="domain" description="Sushi" evidence="20">
    <location>
        <begin position="4112"/>
        <end position="4169"/>
    </location>
</feature>
<dbReference type="FunFam" id="2.10.25.10:FF:000321">
    <property type="entry name" value="Protein delta homolog 1"/>
    <property type="match status" value="1"/>
</dbReference>
<evidence type="ECO:0000256" key="7">
    <source>
        <dbReference type="ARBA" id="ARBA00022737"/>
    </source>
</evidence>
<dbReference type="InterPro" id="IPR011641">
    <property type="entry name" value="Tyr-kin_ephrin_A/B_rcpt-like"/>
</dbReference>
<dbReference type="GO" id="GO:0005509">
    <property type="term" value="F:calcium ion binding"/>
    <property type="evidence" value="ECO:0007669"/>
    <property type="project" value="InterPro"/>
</dbReference>